<dbReference type="InterPro" id="IPR008457">
    <property type="entry name" value="Cu-R_CopD_dom"/>
</dbReference>
<feature type="transmembrane region" description="Helical" evidence="6">
    <location>
        <begin position="12"/>
        <end position="37"/>
    </location>
</feature>
<feature type="transmembrane region" description="Helical" evidence="6">
    <location>
        <begin position="599"/>
        <end position="618"/>
    </location>
</feature>
<dbReference type="Proteomes" id="UP000467193">
    <property type="component" value="Chromosome"/>
</dbReference>
<feature type="transmembrane region" description="Helical" evidence="6">
    <location>
        <begin position="372"/>
        <end position="392"/>
    </location>
</feature>
<reference evidence="8 9" key="1">
    <citation type="journal article" date="2019" name="Emerg. Microbes Infect.">
        <title>Comprehensive subspecies identification of 175 nontuberculous mycobacteria species based on 7547 genomic profiles.</title>
        <authorList>
            <person name="Matsumoto Y."/>
            <person name="Kinjo T."/>
            <person name="Motooka D."/>
            <person name="Nabeya D."/>
            <person name="Jung N."/>
            <person name="Uechi K."/>
            <person name="Horii T."/>
            <person name="Iida T."/>
            <person name="Fujita J."/>
            <person name="Nakamura S."/>
        </authorList>
    </citation>
    <scope>NUCLEOTIDE SEQUENCE [LARGE SCALE GENOMIC DNA]</scope>
    <source>
        <strain evidence="8 9">JCM 17899</strain>
    </source>
</reference>
<name>A0A7I7R039_9MYCO</name>
<dbReference type="PANTHER" id="PTHR34820:SF4">
    <property type="entry name" value="INNER MEMBRANE PROTEIN YEBZ"/>
    <property type="match status" value="1"/>
</dbReference>
<dbReference type="EMBL" id="AP022588">
    <property type="protein sequence ID" value="BBY31506.1"/>
    <property type="molecule type" value="Genomic_DNA"/>
</dbReference>
<feature type="transmembrane region" description="Helical" evidence="6">
    <location>
        <begin position="204"/>
        <end position="227"/>
    </location>
</feature>
<keyword evidence="3 6" id="KW-0812">Transmembrane</keyword>
<feature type="transmembrane region" description="Helical" evidence="6">
    <location>
        <begin position="239"/>
        <end position="260"/>
    </location>
</feature>
<evidence type="ECO:0000259" key="7">
    <source>
        <dbReference type="Pfam" id="PF05425"/>
    </source>
</evidence>
<organism evidence="8 9">
    <name type="scientific">Mycolicibacterium sediminis</name>
    <dbReference type="NCBI Taxonomy" id="1286180"/>
    <lineage>
        <taxon>Bacteria</taxon>
        <taxon>Bacillati</taxon>
        <taxon>Actinomycetota</taxon>
        <taxon>Actinomycetes</taxon>
        <taxon>Mycobacteriales</taxon>
        <taxon>Mycobacteriaceae</taxon>
        <taxon>Mycolicibacterium</taxon>
    </lineage>
</organism>
<feature type="domain" description="Copper resistance protein D" evidence="7">
    <location>
        <begin position="235"/>
        <end position="331"/>
    </location>
</feature>
<sequence length="628" mass="64807">MVTAASATTRRVVWAVLLGVALVAGMTAASIGALALADALEVTGLGNPGPITTYGLSFVRAAGEIAAMVAVGHFLFAAFLIPPQASGVLDADGYRALRIGAVASAIWAVCGALLVALTVSDVSGLPLSELTPLNVWSAAGLVEITSAWRTTAILAAVVAVTGLAVLRWSWTPGLLVGGLATLVPLTVTGHSSAGGAHDIATNSLLIHVMAPALWAGGLLALLGHALRGGGRTDIAARRFSSMALVCFAAMATSGVVNAAVRVQPSSIWTSTYGLLIGGKVVALAGLGLLGWRQRRSSLAALQRDPTSRRPLVWLALTEATLFGVAVGVGVGLGRTPPPPPSDEPSPAEVALGFNLAESPTMASVFVEWRFDLIFGTAAVVMACLYLAAVNRLHRRGNRWSIGRTASWVIGCLTMLFATSSGLGTYMTAMFSLHVVVQLLLSIVVPALLVAGAPATLAREARRAADIGGAPGPHEWMESALNSSVTGFLTRPSTALGLFAVGICGLAIPGVFEFAVGEHATHMAMIGYFMVSGVLLFAAVVARPMSMPHRLTMLLFALSPFVVVGLVVINMQNVLGGAFYRSLRLTWHTDLLGDQRLGGAIGVAGGVVAMLAVVAVPIAQRYRHPPIAQ</sequence>
<accession>A0A7I7R039</accession>
<feature type="transmembrane region" description="Helical" evidence="6">
    <location>
        <begin position="173"/>
        <end position="192"/>
    </location>
</feature>
<evidence type="ECO:0000256" key="6">
    <source>
        <dbReference type="SAM" id="Phobius"/>
    </source>
</evidence>
<feature type="transmembrane region" description="Helical" evidence="6">
    <location>
        <begin position="147"/>
        <end position="166"/>
    </location>
</feature>
<dbReference type="GO" id="GO:0006825">
    <property type="term" value="P:copper ion transport"/>
    <property type="evidence" value="ECO:0007669"/>
    <property type="project" value="InterPro"/>
</dbReference>
<evidence type="ECO:0000256" key="4">
    <source>
        <dbReference type="ARBA" id="ARBA00022989"/>
    </source>
</evidence>
<evidence type="ECO:0000256" key="3">
    <source>
        <dbReference type="ARBA" id="ARBA00022692"/>
    </source>
</evidence>
<feature type="transmembrane region" description="Helical" evidence="6">
    <location>
        <begin position="404"/>
        <end position="426"/>
    </location>
</feature>
<comment type="subcellular location">
    <subcellularLocation>
        <location evidence="1">Cell membrane</location>
        <topology evidence="1">Multi-pass membrane protein</topology>
    </subcellularLocation>
</comment>
<evidence type="ECO:0000256" key="1">
    <source>
        <dbReference type="ARBA" id="ARBA00004651"/>
    </source>
</evidence>
<evidence type="ECO:0000313" key="9">
    <source>
        <dbReference type="Proteomes" id="UP000467193"/>
    </source>
</evidence>
<feature type="transmembrane region" description="Helical" evidence="6">
    <location>
        <begin position="57"/>
        <end position="81"/>
    </location>
</feature>
<keyword evidence="5 6" id="KW-0472">Membrane</keyword>
<proteinExistence type="predicted"/>
<evidence type="ECO:0000256" key="5">
    <source>
        <dbReference type="ARBA" id="ARBA00023136"/>
    </source>
</evidence>
<evidence type="ECO:0000256" key="2">
    <source>
        <dbReference type="ARBA" id="ARBA00022475"/>
    </source>
</evidence>
<keyword evidence="4 6" id="KW-1133">Transmembrane helix</keyword>
<feature type="transmembrane region" description="Helical" evidence="6">
    <location>
        <begin position="432"/>
        <end position="452"/>
    </location>
</feature>
<keyword evidence="9" id="KW-1185">Reference proteome</keyword>
<dbReference type="Pfam" id="PF05425">
    <property type="entry name" value="CopD"/>
    <property type="match status" value="1"/>
</dbReference>
<protein>
    <submittedName>
        <fullName evidence="8">ABC transporter permease</fullName>
    </submittedName>
</protein>
<keyword evidence="2" id="KW-1003">Cell membrane</keyword>
<dbReference type="InterPro" id="IPR032694">
    <property type="entry name" value="CopC/D"/>
</dbReference>
<feature type="transmembrane region" description="Helical" evidence="6">
    <location>
        <begin position="311"/>
        <end position="332"/>
    </location>
</feature>
<dbReference type="Pfam" id="PF09678">
    <property type="entry name" value="Caa3_CtaG"/>
    <property type="match status" value="1"/>
</dbReference>
<dbReference type="GO" id="GO:0005886">
    <property type="term" value="C:plasma membrane"/>
    <property type="evidence" value="ECO:0007669"/>
    <property type="project" value="UniProtKB-SubCell"/>
</dbReference>
<feature type="transmembrane region" description="Helical" evidence="6">
    <location>
        <begin position="521"/>
        <end position="541"/>
    </location>
</feature>
<dbReference type="InterPro" id="IPR019108">
    <property type="entry name" value="Caa3_assmbl_CtaG-rel"/>
</dbReference>
<feature type="transmembrane region" description="Helical" evidence="6">
    <location>
        <begin position="102"/>
        <end position="127"/>
    </location>
</feature>
<feature type="transmembrane region" description="Helical" evidence="6">
    <location>
        <begin position="272"/>
        <end position="291"/>
    </location>
</feature>
<gene>
    <name evidence="8" type="ORF">MSEDJ_56020</name>
</gene>
<dbReference type="PANTHER" id="PTHR34820">
    <property type="entry name" value="INNER MEMBRANE PROTEIN YEBZ"/>
    <property type="match status" value="1"/>
</dbReference>
<feature type="transmembrane region" description="Helical" evidence="6">
    <location>
        <begin position="495"/>
        <end position="515"/>
    </location>
</feature>
<dbReference type="AlphaFoldDB" id="A0A7I7R039"/>
<evidence type="ECO:0000313" key="8">
    <source>
        <dbReference type="EMBL" id="BBY31506.1"/>
    </source>
</evidence>
<dbReference type="KEGG" id="msei:MSEDJ_56020"/>
<feature type="transmembrane region" description="Helical" evidence="6">
    <location>
        <begin position="553"/>
        <end position="579"/>
    </location>
</feature>